<evidence type="ECO:0000256" key="1">
    <source>
        <dbReference type="SAM" id="SignalP"/>
    </source>
</evidence>
<reference evidence="2 3" key="1">
    <citation type="submission" date="2013-04" db="EMBL/GenBank/DDBJ databases">
        <title>The Genome Sequence of Parabacteroides goldsteinii DSM 19448.</title>
        <authorList>
            <consortium name="The Broad Institute Genomics Platform"/>
            <person name="Earl A."/>
            <person name="Ward D."/>
            <person name="Feldgarden M."/>
            <person name="Gevers D."/>
            <person name="Martens E."/>
            <person name="Sakamoto M."/>
            <person name="Benno Y."/>
            <person name="Song Y."/>
            <person name="Liu C."/>
            <person name="Lee J."/>
            <person name="Bolanos M."/>
            <person name="Vaisanen M.L."/>
            <person name="Finegold S.M."/>
            <person name="Walker B."/>
            <person name="Young S."/>
            <person name="Zeng Q."/>
            <person name="Gargeya S."/>
            <person name="Fitzgerald M."/>
            <person name="Haas B."/>
            <person name="Abouelleil A."/>
            <person name="Allen A.W."/>
            <person name="Alvarado L."/>
            <person name="Arachchi H.M."/>
            <person name="Berlin A.M."/>
            <person name="Chapman S.B."/>
            <person name="Gainer-Dewar J."/>
            <person name="Goldberg J."/>
            <person name="Griggs A."/>
            <person name="Gujja S."/>
            <person name="Hansen M."/>
            <person name="Howarth C."/>
            <person name="Imamovic A."/>
            <person name="Ireland A."/>
            <person name="Larimer J."/>
            <person name="McCowan C."/>
            <person name="Murphy C."/>
            <person name="Pearson M."/>
            <person name="Poon T.W."/>
            <person name="Priest M."/>
            <person name="Roberts A."/>
            <person name="Saif S."/>
            <person name="Shea T."/>
            <person name="Sisk P."/>
            <person name="Sykes S."/>
            <person name="Wortman J."/>
            <person name="Nusbaum C."/>
            <person name="Birren B."/>
        </authorList>
    </citation>
    <scope>NUCLEOTIDE SEQUENCE [LARGE SCALE GENOMIC DNA]</scope>
    <source>
        <strain evidence="2 3">DSM 19448</strain>
    </source>
</reference>
<dbReference type="PATRIC" id="fig|927665.4.peg.1855"/>
<organism evidence="2 3">
    <name type="scientific">Parabacteroides goldsteinii DSM 19448 = WAL 12034</name>
    <dbReference type="NCBI Taxonomy" id="927665"/>
    <lineage>
        <taxon>Bacteria</taxon>
        <taxon>Pseudomonadati</taxon>
        <taxon>Bacteroidota</taxon>
        <taxon>Bacteroidia</taxon>
        <taxon>Bacteroidales</taxon>
        <taxon>Tannerellaceae</taxon>
        <taxon>Parabacteroides</taxon>
    </lineage>
</organism>
<keyword evidence="1" id="KW-0732">Signal</keyword>
<dbReference type="Proteomes" id="UP000033047">
    <property type="component" value="Unassembled WGS sequence"/>
</dbReference>
<sequence>MRFRKISSICAVAFLILCSCKQSYVDELSTQYATFSVDGKGFIRQIADNGTGVNYLAEEGASPLLSLYDGKEYIMPTNLKVEGDKWVLTFANQSEAVVSKEVKDGYIRLVLVSLSNRDRIDAIAWGPYATNISQYIGETVGVVRDTTFAVGVQALGINTTEGRPHLGDDATGGCYIDPLPGQEVPDDLKDKIGQQTYDINVNEEGDMPEYVRMIRGNAAVARPYGSDIQFFARDWRKEKVIDYIGRRQTVTALDQDFIGSSIALFAAPSSEAVDVIGKIEVGEGLPHPMMNGEWIKKRKLQNPAYMLYEGRSLDNALNYADSCNFNLVHIGDIFKSWGHFDLHTSRFPEGAEQIKAFTDKAKARGIEIGVHTLTMFTSTHDPYVSPVPSDSLAISGSSVLTKEISATDKDIEIESPEFFTYLGETHSAKIGTEIVSYREVTTEKPYKLLDCTRGQFGTKPTAHQAGDKIDKLLNNCYSGLFPDIHLSDVFAKRLAEVCNETGVGLMDFDGYYGGSPTGHGLYGASRFLKQWFDDLDQKGIISCGSSPFHYWWHIYSFMNWGEPWYDNLRESQVNYRLENQRYFERNLMPGMLGWFKLEQTYRPEDIEWIQARSAAFDAGYLLRVDESIEQSGFKSHLFEAIREWQKVRNNHLLTAAQREKMKNPKNEFHLEKAGDSVWNLYEVTLKGDNVHKYRSVQTGEPLLSKFTFDNPYEKQPVQFYATIKAGDEAGAQITNLQILVEGCAPIQVQEILKAGDKLYCDGNSVYVCDEYWKPRKSFAVSETTAWGKGKNNVTVQCDFSSSKAPSVEVEFKSLGNKESITGR</sequence>
<dbReference type="EMBL" id="AQHV01000010">
    <property type="protein sequence ID" value="KKB57164.1"/>
    <property type="molecule type" value="Genomic_DNA"/>
</dbReference>
<evidence type="ECO:0000313" key="2">
    <source>
        <dbReference type="EMBL" id="KKB57164.1"/>
    </source>
</evidence>
<dbReference type="AlphaFoldDB" id="A0A0F5JHG7"/>
<dbReference type="STRING" id="927665.HMPREF1535_01817"/>
<dbReference type="PROSITE" id="PS51257">
    <property type="entry name" value="PROKAR_LIPOPROTEIN"/>
    <property type="match status" value="1"/>
</dbReference>
<dbReference type="HOGENOM" id="CLU_346770_0_0_10"/>
<proteinExistence type="predicted"/>
<comment type="caution">
    <text evidence="2">The sequence shown here is derived from an EMBL/GenBank/DDBJ whole genome shotgun (WGS) entry which is preliminary data.</text>
</comment>
<dbReference type="RefSeq" id="WP_148499105.1">
    <property type="nucleotide sequence ID" value="NZ_KQ033912.1"/>
</dbReference>
<accession>A0A0F5JHG7</accession>
<dbReference type="InterPro" id="IPR017853">
    <property type="entry name" value="GH"/>
</dbReference>
<gene>
    <name evidence="2" type="ORF">HMPREF1535_01817</name>
</gene>
<protein>
    <submittedName>
        <fullName evidence="2">Uncharacterized protein</fullName>
    </submittedName>
</protein>
<evidence type="ECO:0000313" key="3">
    <source>
        <dbReference type="Proteomes" id="UP000033047"/>
    </source>
</evidence>
<feature type="signal peptide" evidence="1">
    <location>
        <begin position="1"/>
        <end position="25"/>
    </location>
</feature>
<dbReference type="SUPFAM" id="SSF51445">
    <property type="entry name" value="(Trans)glycosidases"/>
    <property type="match status" value="1"/>
</dbReference>
<feature type="chain" id="PRO_5002489973" evidence="1">
    <location>
        <begin position="26"/>
        <end position="823"/>
    </location>
</feature>
<name>A0A0F5JHG7_9BACT</name>